<evidence type="ECO:0000256" key="2">
    <source>
        <dbReference type="ARBA" id="ARBA00009759"/>
    </source>
</evidence>
<dbReference type="AlphaFoldDB" id="A0AA40E474"/>
<dbReference type="Proteomes" id="UP001172101">
    <property type="component" value="Unassembled WGS sequence"/>
</dbReference>
<dbReference type="RefSeq" id="XP_060300314.1">
    <property type="nucleotide sequence ID" value="XM_060446462.1"/>
</dbReference>
<protein>
    <recommendedName>
        <fullName evidence="9">3'(2'),5'-bisphosphate nucleotidase</fullName>
    </recommendedName>
</protein>
<evidence type="ECO:0008006" key="9">
    <source>
        <dbReference type="Google" id="ProtNLM"/>
    </source>
</evidence>
<name>A0AA40E474_9PEZI</name>
<keyword evidence="3 6" id="KW-0479">Metal-binding</keyword>
<evidence type="ECO:0000256" key="5">
    <source>
        <dbReference type="ARBA" id="ARBA00022842"/>
    </source>
</evidence>
<dbReference type="InterPro" id="IPR000760">
    <property type="entry name" value="Inositol_monophosphatase-like"/>
</dbReference>
<comment type="similarity">
    <text evidence="2">Belongs to the inositol monophosphatase superfamily.</text>
</comment>
<evidence type="ECO:0000313" key="7">
    <source>
        <dbReference type="EMBL" id="KAK0727459.1"/>
    </source>
</evidence>
<keyword evidence="5 6" id="KW-0460">Magnesium</keyword>
<dbReference type="PROSITE" id="PS00629">
    <property type="entry name" value="IMP_1"/>
    <property type="match status" value="1"/>
</dbReference>
<proteinExistence type="inferred from homology"/>
<dbReference type="PANTHER" id="PTHR43200:SF2">
    <property type="entry name" value="3'(2'),5'-BISPHOSPHATE NUCLEOTIDASE"/>
    <property type="match status" value="1"/>
</dbReference>
<accession>A0AA40E474</accession>
<dbReference type="PRINTS" id="PR00377">
    <property type="entry name" value="IMPHPHTASES"/>
</dbReference>
<feature type="binding site" evidence="6">
    <location>
        <position position="93"/>
    </location>
    <ligand>
        <name>Mg(2+)</name>
        <dbReference type="ChEBI" id="CHEBI:18420"/>
        <label>2</label>
    </ligand>
</feature>
<organism evidence="7 8">
    <name type="scientific">Lasiosphaeria miniovina</name>
    <dbReference type="NCBI Taxonomy" id="1954250"/>
    <lineage>
        <taxon>Eukaryota</taxon>
        <taxon>Fungi</taxon>
        <taxon>Dikarya</taxon>
        <taxon>Ascomycota</taxon>
        <taxon>Pezizomycotina</taxon>
        <taxon>Sordariomycetes</taxon>
        <taxon>Sordariomycetidae</taxon>
        <taxon>Sordariales</taxon>
        <taxon>Lasiosphaeriaceae</taxon>
        <taxon>Lasiosphaeria</taxon>
    </lineage>
</organism>
<dbReference type="EMBL" id="JAUIRO010000002">
    <property type="protein sequence ID" value="KAK0727459.1"/>
    <property type="molecule type" value="Genomic_DNA"/>
</dbReference>
<dbReference type="GO" id="GO:0000103">
    <property type="term" value="P:sulfate assimilation"/>
    <property type="evidence" value="ECO:0007669"/>
    <property type="project" value="TreeGrafter"/>
</dbReference>
<dbReference type="GeneID" id="85329732"/>
<keyword evidence="4" id="KW-0378">Hydrolase</keyword>
<feature type="binding site" evidence="6">
    <location>
        <position position="38"/>
    </location>
    <ligand>
        <name>Mg(2+)</name>
        <dbReference type="ChEBI" id="CHEBI:18420"/>
        <label>1</label>
        <note>catalytic</note>
    </ligand>
</feature>
<evidence type="ECO:0000256" key="4">
    <source>
        <dbReference type="ARBA" id="ARBA00022801"/>
    </source>
</evidence>
<dbReference type="InterPro" id="IPR020583">
    <property type="entry name" value="Inositol_monoP_metal-BS"/>
</dbReference>
<evidence type="ECO:0000256" key="3">
    <source>
        <dbReference type="ARBA" id="ARBA00022723"/>
    </source>
</evidence>
<evidence type="ECO:0000313" key="8">
    <source>
        <dbReference type="Proteomes" id="UP001172101"/>
    </source>
</evidence>
<dbReference type="Gene3D" id="3.40.190.80">
    <property type="match status" value="1"/>
</dbReference>
<comment type="caution">
    <text evidence="7">The sequence shown here is derived from an EMBL/GenBank/DDBJ whole genome shotgun (WGS) entry which is preliminary data.</text>
</comment>
<dbReference type="Gene3D" id="3.30.540.10">
    <property type="entry name" value="Fructose-1,6-Bisphosphatase, subunit A, domain 1"/>
    <property type="match status" value="1"/>
</dbReference>
<sequence length="317" mass="34277">MLIAKSDKTPVSLADFAAQALLVAAIKHSFPYDKIVGEEDTSLLRTKPELVLKIWDLVDETHLDDPDAEALLRPPPPPYRGPEGRVWMIDPVDGTKGFLNQGQYVVCLVFLVDGHEKVAAFGCPHVTLDSGRISESDTFTGGPGYLVSAVRGEGAQIRPLSEGKLLEPKPLGQRDAVNDLGQLRFCENTKTTSPQFANRHKIAAELGAPWDPIHIYSTQLRYISLALGFSDVVLRTPLPNNAPAHSWDHAGGMMVFEETGGKVTDLNGKAIVLTAGRDLTENFGLIAALATIHSRVLEAVRAGFVSSGYPEYSGIIA</sequence>
<evidence type="ECO:0000256" key="6">
    <source>
        <dbReference type="PIRSR" id="PIRSR600760-2"/>
    </source>
</evidence>
<dbReference type="SUPFAM" id="SSF56655">
    <property type="entry name" value="Carbohydrate phosphatase"/>
    <property type="match status" value="1"/>
</dbReference>
<keyword evidence="8" id="KW-1185">Reference proteome</keyword>
<dbReference type="Pfam" id="PF00459">
    <property type="entry name" value="Inositol_P"/>
    <property type="match status" value="1"/>
</dbReference>
<dbReference type="GO" id="GO:0008441">
    <property type="term" value="F:3'(2'),5'-bisphosphate nucleotidase activity"/>
    <property type="evidence" value="ECO:0007669"/>
    <property type="project" value="TreeGrafter"/>
</dbReference>
<evidence type="ECO:0000256" key="1">
    <source>
        <dbReference type="ARBA" id="ARBA00001946"/>
    </source>
</evidence>
<feature type="binding site" evidence="6">
    <location>
        <position position="248"/>
    </location>
    <ligand>
        <name>Mg(2+)</name>
        <dbReference type="ChEBI" id="CHEBI:18420"/>
        <label>1</label>
        <note>catalytic</note>
    </ligand>
</feature>
<dbReference type="PANTHER" id="PTHR43200">
    <property type="entry name" value="PHOSPHATASE"/>
    <property type="match status" value="1"/>
</dbReference>
<feature type="binding site" evidence="6">
    <location>
        <position position="90"/>
    </location>
    <ligand>
        <name>Mg(2+)</name>
        <dbReference type="ChEBI" id="CHEBI:18420"/>
        <label>2</label>
    </ligand>
</feature>
<gene>
    <name evidence="7" type="ORF">B0T26DRAFT_765427</name>
</gene>
<dbReference type="InterPro" id="IPR051090">
    <property type="entry name" value="Inositol_monoP_superfamily"/>
</dbReference>
<reference evidence="7" key="1">
    <citation type="submission" date="2023-06" db="EMBL/GenBank/DDBJ databases">
        <title>Genome-scale phylogeny and comparative genomics of the fungal order Sordariales.</title>
        <authorList>
            <consortium name="Lawrence Berkeley National Laboratory"/>
            <person name="Hensen N."/>
            <person name="Bonometti L."/>
            <person name="Westerberg I."/>
            <person name="Brannstrom I.O."/>
            <person name="Guillou S."/>
            <person name="Cros-Aarteil S."/>
            <person name="Calhoun S."/>
            <person name="Haridas S."/>
            <person name="Kuo A."/>
            <person name="Mondo S."/>
            <person name="Pangilinan J."/>
            <person name="Riley R."/>
            <person name="LaButti K."/>
            <person name="Andreopoulos B."/>
            <person name="Lipzen A."/>
            <person name="Chen C."/>
            <person name="Yanf M."/>
            <person name="Daum C."/>
            <person name="Ng V."/>
            <person name="Clum A."/>
            <person name="Steindorff A."/>
            <person name="Ohm R."/>
            <person name="Martin F."/>
            <person name="Silar P."/>
            <person name="Natvig D."/>
            <person name="Lalanne C."/>
            <person name="Gautier V."/>
            <person name="Ament-velasquez S.L."/>
            <person name="Kruys A."/>
            <person name="Hutchinson M.I."/>
            <person name="Powell A.J."/>
            <person name="Barry K."/>
            <person name="Miller A.N."/>
            <person name="Grigoriev I.V."/>
            <person name="Debuchy R."/>
            <person name="Gladieux P."/>
            <person name="Thoren M.H."/>
            <person name="Johannesson H."/>
        </authorList>
    </citation>
    <scope>NUCLEOTIDE SEQUENCE</scope>
    <source>
        <strain evidence="7">SMH2392-1A</strain>
    </source>
</reference>
<dbReference type="GO" id="GO:0046872">
    <property type="term" value="F:metal ion binding"/>
    <property type="evidence" value="ECO:0007669"/>
    <property type="project" value="UniProtKB-KW"/>
</dbReference>
<comment type="cofactor">
    <cofactor evidence="1 6">
        <name>Mg(2+)</name>
        <dbReference type="ChEBI" id="CHEBI:18420"/>
    </cofactor>
</comment>